<evidence type="ECO:0000256" key="1">
    <source>
        <dbReference type="ARBA" id="ARBA00003456"/>
    </source>
</evidence>
<keyword evidence="6" id="KW-0406">Ion transport</keyword>
<dbReference type="NCBIfam" id="TIGR01146">
    <property type="entry name" value="ATPsyn_F1gamma"/>
    <property type="match status" value="1"/>
</dbReference>
<dbReference type="OrthoDB" id="239812at2759"/>
<comment type="subcellular location">
    <subcellularLocation>
        <location evidence="2">Plastid</location>
        <location evidence="2">Chloroplast thylakoid membrane</location>
        <topology evidence="2">Peripheral membrane protein</topology>
    </subcellularLocation>
</comment>
<comment type="function">
    <text evidence="1">Produces ATP from ADP in the presence of a proton gradient across the membrane. The gamma chain is believed to be important in regulating ATPase activity and the flow of protons through the CF(0) complex.</text>
</comment>
<evidence type="ECO:0000256" key="5">
    <source>
        <dbReference type="ARBA" id="ARBA00022781"/>
    </source>
</evidence>
<evidence type="ECO:0000256" key="2">
    <source>
        <dbReference type="ARBA" id="ARBA00004525"/>
    </source>
</evidence>
<dbReference type="AlphaFoldDB" id="A0A5J4Z1R1"/>
<name>A0A5J4Z1R1_PORPP</name>
<evidence type="ECO:0000256" key="7">
    <source>
        <dbReference type="ARBA" id="ARBA00023136"/>
    </source>
</evidence>
<keyword evidence="5" id="KW-0375">Hydrogen ion transport</keyword>
<dbReference type="CDD" id="cd12151">
    <property type="entry name" value="F1-ATPase_gamma"/>
    <property type="match status" value="1"/>
</dbReference>
<keyword evidence="7" id="KW-0472">Membrane</keyword>
<keyword evidence="12" id="KW-1185">Reference proteome</keyword>
<dbReference type="Proteomes" id="UP000324585">
    <property type="component" value="Unassembled WGS sequence"/>
</dbReference>
<reference evidence="12" key="1">
    <citation type="journal article" date="2019" name="Nat. Commun.">
        <title>Expansion of phycobilisome linker gene families in mesophilic red algae.</title>
        <authorList>
            <person name="Lee J."/>
            <person name="Kim D."/>
            <person name="Bhattacharya D."/>
            <person name="Yoon H.S."/>
        </authorList>
    </citation>
    <scope>NUCLEOTIDE SEQUENCE [LARGE SCALE GENOMIC DNA]</scope>
    <source>
        <strain evidence="12">CCMP 1328</strain>
    </source>
</reference>
<evidence type="ECO:0000256" key="4">
    <source>
        <dbReference type="ARBA" id="ARBA00022448"/>
    </source>
</evidence>
<dbReference type="Gene3D" id="3.40.1380.10">
    <property type="match status" value="1"/>
</dbReference>
<protein>
    <recommendedName>
        <fullName evidence="10">F-ATPase gamma subunit</fullName>
    </recommendedName>
</protein>
<evidence type="ECO:0000256" key="3">
    <source>
        <dbReference type="ARBA" id="ARBA00007681"/>
    </source>
</evidence>
<dbReference type="SUPFAM" id="SSF52943">
    <property type="entry name" value="ATP synthase (F1-ATPase), gamma subunit"/>
    <property type="match status" value="1"/>
</dbReference>
<dbReference type="Pfam" id="PF00231">
    <property type="entry name" value="ATP-synt"/>
    <property type="match status" value="1"/>
</dbReference>
<dbReference type="PANTHER" id="PTHR11693">
    <property type="entry name" value="ATP SYNTHASE GAMMA CHAIN"/>
    <property type="match status" value="1"/>
</dbReference>
<dbReference type="PRINTS" id="PR00126">
    <property type="entry name" value="ATPASEGAMMA"/>
</dbReference>
<evidence type="ECO:0000256" key="6">
    <source>
        <dbReference type="ARBA" id="ARBA00023065"/>
    </source>
</evidence>
<dbReference type="GO" id="GO:0009535">
    <property type="term" value="C:chloroplast thylakoid membrane"/>
    <property type="evidence" value="ECO:0007669"/>
    <property type="project" value="UniProtKB-SubCell"/>
</dbReference>
<dbReference type="GO" id="GO:0046933">
    <property type="term" value="F:proton-transporting ATP synthase activity, rotational mechanism"/>
    <property type="evidence" value="ECO:0007669"/>
    <property type="project" value="InterPro"/>
</dbReference>
<dbReference type="GO" id="GO:0045259">
    <property type="term" value="C:proton-transporting ATP synthase complex"/>
    <property type="evidence" value="ECO:0007669"/>
    <property type="project" value="UniProtKB-KW"/>
</dbReference>
<dbReference type="FunFam" id="3.40.1380.10:FF:000006">
    <property type="entry name" value="ATP synthase gamma chain"/>
    <property type="match status" value="1"/>
</dbReference>
<comment type="similarity">
    <text evidence="3">Belongs to the ATPase gamma chain family.</text>
</comment>
<proteinExistence type="inferred from homology"/>
<sequence>MSAFVSVGAGAFAPTSNARAGVCGGVAAPVAVTTRSRKVTVSMASGKELRDRIGSVKNTQKITTAMKLVAAAKVRRAQDAVLRTRPFSETLQKVLGGLLKRLENEFLDVPLLEEREAKNVVLVVTSGDRGLCGGYNSNAIKQSERRVKELLATGVNVELITIGNKASQYFGRRPQYTVRRAFPIGQAPTAEQATEITDEILSEYLSGEVDRVELLYTRFVSLISSTPSVRTLLPLSPTGIETNGDEIFALTSKDGQFSVNSSIAPVAEAEVFPSQMIFEQDPQQLLNAILPLYLNGQVLRALQESVASELASRMSAMSNATDNAKQLSKDLTIVYNRARQAKITQEISEICAGSL</sequence>
<keyword evidence="9" id="KW-0066">ATP synthesis</keyword>
<evidence type="ECO:0000256" key="10">
    <source>
        <dbReference type="ARBA" id="ARBA00031066"/>
    </source>
</evidence>
<dbReference type="InterPro" id="IPR000131">
    <property type="entry name" value="ATP_synth_F1_gsu"/>
</dbReference>
<organism evidence="11 12">
    <name type="scientific">Porphyridium purpureum</name>
    <name type="common">Red alga</name>
    <name type="synonym">Porphyridium cruentum</name>
    <dbReference type="NCBI Taxonomy" id="35688"/>
    <lineage>
        <taxon>Eukaryota</taxon>
        <taxon>Rhodophyta</taxon>
        <taxon>Bangiophyceae</taxon>
        <taxon>Porphyridiales</taxon>
        <taxon>Porphyridiaceae</taxon>
        <taxon>Porphyridium</taxon>
    </lineage>
</organism>
<gene>
    <name evidence="11" type="ORF">FVE85_5424</name>
</gene>
<dbReference type="Gene3D" id="1.10.287.80">
    <property type="entry name" value="ATP synthase, gamma subunit, helix hairpin domain"/>
    <property type="match status" value="2"/>
</dbReference>
<dbReference type="NCBIfam" id="NF004145">
    <property type="entry name" value="PRK05621.1-2"/>
    <property type="match status" value="1"/>
</dbReference>
<dbReference type="FunFam" id="1.10.287.80:FF:000003">
    <property type="entry name" value="ATP synthase gamma chain, chloroplastic"/>
    <property type="match status" value="1"/>
</dbReference>
<evidence type="ECO:0000256" key="9">
    <source>
        <dbReference type="ARBA" id="ARBA00023310"/>
    </source>
</evidence>
<dbReference type="PANTHER" id="PTHR11693:SF41">
    <property type="entry name" value="ATP SYNTHASE GAMMA CHAIN, CHLOROPLASTIC"/>
    <property type="match status" value="1"/>
</dbReference>
<keyword evidence="4" id="KW-0813">Transport</keyword>
<evidence type="ECO:0000256" key="8">
    <source>
        <dbReference type="ARBA" id="ARBA00023196"/>
    </source>
</evidence>
<dbReference type="OMA" id="VMQFEQD"/>
<keyword evidence="8" id="KW-0139">CF(1)</keyword>
<dbReference type="HAMAP" id="MF_00815">
    <property type="entry name" value="ATP_synth_gamma_bact"/>
    <property type="match status" value="1"/>
</dbReference>
<dbReference type="EMBL" id="VRMN01000001">
    <property type="protein sequence ID" value="KAA8497839.1"/>
    <property type="molecule type" value="Genomic_DNA"/>
</dbReference>
<evidence type="ECO:0000313" key="11">
    <source>
        <dbReference type="EMBL" id="KAA8497839.1"/>
    </source>
</evidence>
<evidence type="ECO:0000313" key="12">
    <source>
        <dbReference type="Proteomes" id="UP000324585"/>
    </source>
</evidence>
<dbReference type="InterPro" id="IPR035968">
    <property type="entry name" value="ATP_synth_F1_ATPase_gsu"/>
</dbReference>
<comment type="caution">
    <text evidence="11">The sequence shown here is derived from an EMBL/GenBank/DDBJ whole genome shotgun (WGS) entry which is preliminary data.</text>
</comment>
<accession>A0A5J4Z1R1</accession>